<evidence type="ECO:0000313" key="2">
    <source>
        <dbReference type="EMBL" id="MDZ4910923.1"/>
    </source>
</evidence>
<name>A0AAW9I318_CLOPF</name>
<feature type="non-terminal residue" evidence="2">
    <location>
        <position position="118"/>
    </location>
</feature>
<dbReference type="Gene3D" id="3.30.559.30">
    <property type="entry name" value="Nonribosomal peptide synthetase, condensation domain"/>
    <property type="match status" value="1"/>
</dbReference>
<dbReference type="SUPFAM" id="SSF52777">
    <property type="entry name" value="CoA-dependent acyltransferases"/>
    <property type="match status" value="1"/>
</dbReference>
<dbReference type="InterPro" id="IPR023213">
    <property type="entry name" value="CAT-like_dom_sf"/>
</dbReference>
<evidence type="ECO:0000259" key="1">
    <source>
        <dbReference type="Pfam" id="PF00668"/>
    </source>
</evidence>
<dbReference type="GO" id="GO:0008610">
    <property type="term" value="P:lipid biosynthetic process"/>
    <property type="evidence" value="ECO:0007669"/>
    <property type="project" value="UniProtKB-ARBA"/>
</dbReference>
<dbReference type="RefSeq" id="WP_322396068.1">
    <property type="nucleotide sequence ID" value="NZ_WNUI01000930.1"/>
</dbReference>
<dbReference type="EMBL" id="WNUI01000930">
    <property type="protein sequence ID" value="MDZ4910923.1"/>
    <property type="molecule type" value="Genomic_DNA"/>
</dbReference>
<evidence type="ECO:0000313" key="3">
    <source>
        <dbReference type="Proteomes" id="UP001288778"/>
    </source>
</evidence>
<proteinExistence type="predicted"/>
<dbReference type="AlphaFoldDB" id="A0AAW9I318"/>
<gene>
    <name evidence="2" type="ORF">GNF68_18410</name>
</gene>
<feature type="non-terminal residue" evidence="2">
    <location>
        <position position="1"/>
    </location>
</feature>
<reference evidence="2" key="1">
    <citation type="submission" date="2019-11" db="EMBL/GenBank/DDBJ databases">
        <title>Characterization of Clostridium perfringens isolates from swine manure treated agricultural soils.</title>
        <authorList>
            <person name="Wushke S.T."/>
        </authorList>
    </citation>
    <scope>NUCLEOTIDE SEQUENCE</scope>
    <source>
        <strain evidence="2">X94</strain>
    </source>
</reference>
<feature type="domain" description="Condensation" evidence="1">
    <location>
        <begin position="2"/>
        <end position="117"/>
    </location>
</feature>
<organism evidence="2 3">
    <name type="scientific">Clostridium perfringens</name>
    <dbReference type="NCBI Taxonomy" id="1502"/>
    <lineage>
        <taxon>Bacteria</taxon>
        <taxon>Bacillati</taxon>
        <taxon>Bacillota</taxon>
        <taxon>Clostridia</taxon>
        <taxon>Eubacteriales</taxon>
        <taxon>Clostridiaceae</taxon>
        <taxon>Clostridium</taxon>
    </lineage>
</organism>
<accession>A0AAW9I318</accession>
<protein>
    <recommendedName>
        <fullName evidence="1">Condensation domain-containing protein</fullName>
    </recommendedName>
</protein>
<dbReference type="InterPro" id="IPR001242">
    <property type="entry name" value="Condensation_dom"/>
</dbReference>
<comment type="caution">
    <text evidence="2">The sequence shown here is derived from an EMBL/GenBank/DDBJ whole genome shotgun (WGS) entry which is preliminary data.</text>
</comment>
<dbReference type="GO" id="GO:0003824">
    <property type="term" value="F:catalytic activity"/>
    <property type="evidence" value="ECO:0007669"/>
    <property type="project" value="InterPro"/>
</dbReference>
<sequence>DTMMNAYENQDFPFDRMVEKLSAKLPRGRNPLFDTMMIFHNEFDGDTVLTAEGLTFENFEITKGISKLDFKLDIGYADHGGLLCVMQYNTALFAEATMAGLMGHFTDLIELALANPAI</sequence>
<dbReference type="Pfam" id="PF00668">
    <property type="entry name" value="Condensation"/>
    <property type="match status" value="1"/>
</dbReference>
<dbReference type="Gene3D" id="3.30.559.10">
    <property type="entry name" value="Chloramphenicol acetyltransferase-like domain"/>
    <property type="match status" value="1"/>
</dbReference>
<dbReference type="Proteomes" id="UP001288778">
    <property type="component" value="Unassembled WGS sequence"/>
</dbReference>